<dbReference type="Proteomes" id="UP000035762">
    <property type="component" value="Unassembled WGS sequence"/>
</dbReference>
<keyword evidence="2" id="KW-1185">Reference proteome</keyword>
<evidence type="ECO:0008006" key="3">
    <source>
        <dbReference type="Google" id="ProtNLM"/>
    </source>
</evidence>
<comment type="caution">
    <text evidence="1">The sequence shown here is derived from an EMBL/GenBank/DDBJ whole genome shotgun (WGS) entry which is preliminary data.</text>
</comment>
<accession>A0A090MV16</accession>
<dbReference type="OrthoDB" id="9134940at2"/>
<dbReference type="Pfam" id="PF12686">
    <property type="entry name" value="DUF3800"/>
    <property type="match status" value="1"/>
</dbReference>
<evidence type="ECO:0000313" key="1">
    <source>
        <dbReference type="EMBL" id="CEG10267.1"/>
    </source>
</evidence>
<dbReference type="AlphaFoldDB" id="A0A090MV16"/>
<evidence type="ECO:0000313" key="2">
    <source>
        <dbReference type="Proteomes" id="UP000035762"/>
    </source>
</evidence>
<protein>
    <recommendedName>
        <fullName evidence="3">DUF3800 domain-containing protein</fullName>
    </recommendedName>
</protein>
<gene>
    <name evidence="1" type="ORF">BN961_03705</name>
</gene>
<name>A0A090MV16_AFIFE</name>
<dbReference type="EMBL" id="CCAZ020000002">
    <property type="protein sequence ID" value="CEG10267.1"/>
    <property type="molecule type" value="Genomic_DNA"/>
</dbReference>
<proteinExistence type="predicted"/>
<dbReference type="RefSeq" id="WP_048757863.1">
    <property type="nucleotide sequence ID" value="NZ_CCAZ020000002.1"/>
</dbReference>
<organism evidence="1 2">
    <name type="scientific">Afipia felis</name>
    <name type="common">Cat scratch disease bacillus</name>
    <dbReference type="NCBI Taxonomy" id="1035"/>
    <lineage>
        <taxon>Bacteria</taxon>
        <taxon>Pseudomonadati</taxon>
        <taxon>Pseudomonadota</taxon>
        <taxon>Alphaproteobacteria</taxon>
        <taxon>Hyphomicrobiales</taxon>
        <taxon>Nitrobacteraceae</taxon>
        <taxon>Afipia</taxon>
    </lineage>
</organism>
<sequence length="372" mass="41754">MLEQAPAEYYIDESGNTGDLSTVKIDSYFVEQRMFALAAFGCTLDQDFTDKLGALKKAHRIQSSELKSKQAYDKPRFIFDLLDLLETRRAPIFIELVDKHFFVVVNIIERMVVPYVGECDTQPGALWMKGVMANYMALYAPPELAHAFAACCQSRDHAEIRELYKQIIRWAQGSGVPPTDVAAGIIRFARDSLKDFRKLPKAKAVERALPIPDKNPAGKLLWVLPNLTSFTNIYARINRFARKQVSGVTLFHDEQLQFGDILLHNKKLAEDLAQLGVKLPLQTADFEFSQAADLQFQRSHDSIGIQVADVLAGFIARYVQDSVWGGAPMHPDKVAIFRRLVATGDRSLGSGVNFVAPDNMIRFLGIEPRSNF</sequence>
<reference evidence="1 2" key="1">
    <citation type="journal article" date="2014" name="Genome Announc.">
        <title>Genome Sequence of Afipia felis Strain 76713, Isolated in Hospital Water Using an Amoeba Co-Culture Procedure.</title>
        <authorList>
            <person name="Benamar S."/>
            <person name="La Scola B."/>
            <person name="Croce O."/>
        </authorList>
    </citation>
    <scope>NUCLEOTIDE SEQUENCE [LARGE SCALE GENOMIC DNA]</scope>
    <source>
        <strain evidence="1 2">76713</strain>
    </source>
</reference>
<dbReference type="InterPro" id="IPR024524">
    <property type="entry name" value="DUF3800"/>
</dbReference>